<dbReference type="Proteomes" id="UP000293154">
    <property type="component" value="Chromosome"/>
</dbReference>
<name>A0A411WI41_9GAMM</name>
<evidence type="ECO:0000313" key="2">
    <source>
        <dbReference type="Proteomes" id="UP000293154"/>
    </source>
</evidence>
<dbReference type="PANTHER" id="PTHR36931:SF1">
    <property type="entry name" value="UPF0153 PROTEIN YEIW"/>
    <property type="match status" value="1"/>
</dbReference>
<keyword evidence="2" id="KW-1185">Reference proteome</keyword>
<dbReference type="InterPro" id="IPR052572">
    <property type="entry name" value="UPF0153_domain"/>
</dbReference>
<dbReference type="InterPro" id="IPR005358">
    <property type="entry name" value="Puta_zinc/iron-chelating_dom"/>
</dbReference>
<dbReference type="RefSeq" id="WP_130590876.1">
    <property type="nucleotide sequence ID" value="NZ_CP034752.1"/>
</dbReference>
<organism evidence="1 2">
    <name type="scientific">Limnobaculum zhutongyuii</name>
    <dbReference type="NCBI Taxonomy" id="2498113"/>
    <lineage>
        <taxon>Bacteria</taxon>
        <taxon>Pseudomonadati</taxon>
        <taxon>Pseudomonadota</taxon>
        <taxon>Gammaproteobacteria</taxon>
        <taxon>Enterobacterales</taxon>
        <taxon>Budviciaceae</taxon>
        <taxon>Limnobaculum</taxon>
    </lineage>
</organism>
<dbReference type="OrthoDB" id="9803986at2"/>
<sequence>MECRTGCGACCIGLSISSPIPGMPDGKPADIPCIHLDESFRCKIFHHPERPKVCAQLKPREDMCFSNRNDALRYLQQLEILTSP</sequence>
<dbReference type="AlphaFoldDB" id="A0A411WI41"/>
<dbReference type="Pfam" id="PF03692">
    <property type="entry name" value="CxxCxxCC"/>
    <property type="match status" value="1"/>
</dbReference>
<reference evidence="1 2" key="1">
    <citation type="submission" date="2019-03" db="EMBL/GenBank/DDBJ databases">
        <title>Pragia sp. nov. isolated from the gut tract of Carduelis flavirostris.</title>
        <authorList>
            <person name="Ge Y."/>
        </authorList>
    </citation>
    <scope>NUCLEOTIDE SEQUENCE [LARGE SCALE GENOMIC DNA]</scope>
    <source>
        <strain evidence="1 2">CF-458</strain>
    </source>
</reference>
<dbReference type="EMBL" id="CP034752">
    <property type="protein sequence ID" value="QBH95892.1"/>
    <property type="molecule type" value="Genomic_DNA"/>
</dbReference>
<dbReference type="KEGG" id="prag:EKN56_05430"/>
<proteinExistence type="predicted"/>
<accession>A0A411WI41</accession>
<gene>
    <name evidence="1" type="ORF">EKN56_05430</name>
</gene>
<protein>
    <submittedName>
        <fullName evidence="1">YkgJ family cysteine cluster protein</fullName>
    </submittedName>
</protein>
<evidence type="ECO:0000313" key="1">
    <source>
        <dbReference type="EMBL" id="QBH95892.1"/>
    </source>
</evidence>
<dbReference type="PANTHER" id="PTHR36931">
    <property type="entry name" value="UPF0153 PROTEIN YEIW"/>
    <property type="match status" value="1"/>
</dbReference>